<protein>
    <submittedName>
        <fullName evidence="2 4">Uncharacterized protein</fullName>
    </submittedName>
</protein>
<proteinExistence type="predicted"/>
<organism evidence="4">
    <name type="scientific">Echinostoma caproni</name>
    <dbReference type="NCBI Taxonomy" id="27848"/>
    <lineage>
        <taxon>Eukaryota</taxon>
        <taxon>Metazoa</taxon>
        <taxon>Spiralia</taxon>
        <taxon>Lophotrochozoa</taxon>
        <taxon>Platyhelminthes</taxon>
        <taxon>Trematoda</taxon>
        <taxon>Digenea</taxon>
        <taxon>Plagiorchiida</taxon>
        <taxon>Echinostomata</taxon>
        <taxon>Echinostomatoidea</taxon>
        <taxon>Echinostomatidae</taxon>
        <taxon>Echinostoma</taxon>
    </lineage>
</organism>
<evidence type="ECO:0000313" key="4">
    <source>
        <dbReference type="WBParaSite" id="ECPE_0001228701-mRNA-1"/>
    </source>
</evidence>
<dbReference type="WBParaSite" id="ECPE_0001228701-mRNA-1">
    <property type="protein sequence ID" value="ECPE_0001228701-mRNA-1"/>
    <property type="gene ID" value="ECPE_0001228701"/>
</dbReference>
<name>A0A183AZ66_9TREM</name>
<feature type="region of interest" description="Disordered" evidence="1">
    <location>
        <begin position="34"/>
        <end position="58"/>
    </location>
</feature>
<reference evidence="4" key="1">
    <citation type="submission" date="2016-06" db="UniProtKB">
        <authorList>
            <consortium name="WormBaseParasite"/>
        </authorList>
    </citation>
    <scope>IDENTIFICATION</scope>
</reference>
<dbReference type="Proteomes" id="UP000272942">
    <property type="component" value="Unassembled WGS sequence"/>
</dbReference>
<keyword evidence="3" id="KW-1185">Reference proteome</keyword>
<dbReference type="EMBL" id="UZAN01052488">
    <property type="protein sequence ID" value="VDP89520.1"/>
    <property type="molecule type" value="Genomic_DNA"/>
</dbReference>
<dbReference type="AlphaFoldDB" id="A0A183AZ66"/>
<reference evidence="2 3" key="2">
    <citation type="submission" date="2018-11" db="EMBL/GenBank/DDBJ databases">
        <authorList>
            <consortium name="Pathogen Informatics"/>
        </authorList>
    </citation>
    <scope>NUCLEOTIDE SEQUENCE [LARGE SCALE GENOMIC DNA]</scope>
    <source>
        <strain evidence="2 3">Egypt</strain>
    </source>
</reference>
<accession>A0A183AZ66</accession>
<evidence type="ECO:0000313" key="3">
    <source>
        <dbReference type="Proteomes" id="UP000272942"/>
    </source>
</evidence>
<evidence type="ECO:0000256" key="1">
    <source>
        <dbReference type="SAM" id="MobiDB-lite"/>
    </source>
</evidence>
<evidence type="ECO:0000313" key="2">
    <source>
        <dbReference type="EMBL" id="VDP89520.1"/>
    </source>
</evidence>
<gene>
    <name evidence="2" type="ORF">ECPE_LOCUS12252</name>
</gene>
<feature type="compositionally biased region" description="Polar residues" evidence="1">
    <location>
        <begin position="46"/>
        <end position="58"/>
    </location>
</feature>
<sequence>MTGVKDLGIIVTKDFRSTEQCQVAATKQDEYFPNCGPQSPAGGRSVRSTLQGNDASTTGILRTSLDPIVTTKTRLSWSEGKE</sequence>